<feature type="region of interest" description="Disordered" evidence="1">
    <location>
        <begin position="1"/>
        <end position="28"/>
    </location>
</feature>
<dbReference type="AlphaFoldDB" id="A0A0P8BJH1"/>
<evidence type="ECO:0000313" key="5">
    <source>
        <dbReference type="Proteomes" id="UP000050465"/>
    </source>
</evidence>
<dbReference type="PATRIC" id="fig|1666911.3.peg.1139"/>
<gene>
    <name evidence="4" type="ORF">HLUCCA11_16900</name>
</gene>
<evidence type="ECO:0000256" key="1">
    <source>
        <dbReference type="SAM" id="MobiDB-lite"/>
    </source>
</evidence>
<dbReference type="PROSITE" id="PS50965">
    <property type="entry name" value="NERD"/>
    <property type="match status" value="1"/>
</dbReference>
<feature type="domain" description="NERD" evidence="3">
    <location>
        <begin position="103"/>
        <end position="220"/>
    </location>
</feature>
<dbReference type="EMBL" id="LJZR01000026">
    <property type="protein sequence ID" value="KPQ33832.1"/>
    <property type="molecule type" value="Genomic_DNA"/>
</dbReference>
<evidence type="ECO:0000259" key="3">
    <source>
        <dbReference type="PROSITE" id="PS50965"/>
    </source>
</evidence>
<accession>A0A0P8BJH1</accession>
<dbReference type="InterPro" id="IPR011528">
    <property type="entry name" value="NERD"/>
</dbReference>
<sequence length="272" mass="30808">MLRRQIRNPWQSRTPKESPLTDNPLRNPGQSLDEAIQTLLGEDVLGFIIAILFCNVMTAYEWWRWYTKMPYSPGVLTLFCVVVTAFSTSRLCALKKQLKTLRLARDGEKAVGQYLEMLRETGYRVFHDVPGKNFNLDHVIIGPKGIFTIETKTFRKPAIGKANVCFDGTSINVNGYKPDRDPIVQALAQASWLSELVKNSTGHTHSVKPVVVFPGWFVRSGLDARSSNVWVINPKGLPKFLDGSPQKLSPEEIQLIAYHLSRYIRTQPLYMA</sequence>
<proteinExistence type="predicted"/>
<comment type="caution">
    <text evidence="4">The sequence shown here is derived from an EMBL/GenBank/DDBJ whole genome shotgun (WGS) entry which is preliminary data.</text>
</comment>
<name>A0A0P8BJH1_9CYAN</name>
<keyword evidence="2" id="KW-1133">Transmembrane helix</keyword>
<evidence type="ECO:0000256" key="2">
    <source>
        <dbReference type="SAM" id="Phobius"/>
    </source>
</evidence>
<keyword evidence="2" id="KW-0472">Membrane</keyword>
<evidence type="ECO:0000313" key="4">
    <source>
        <dbReference type="EMBL" id="KPQ33832.1"/>
    </source>
</evidence>
<feature type="transmembrane region" description="Helical" evidence="2">
    <location>
        <begin position="75"/>
        <end position="93"/>
    </location>
</feature>
<protein>
    <submittedName>
        <fullName evidence="4">Nuclease-related domain</fullName>
    </submittedName>
</protein>
<feature type="transmembrane region" description="Helical" evidence="2">
    <location>
        <begin position="44"/>
        <end position="63"/>
    </location>
</feature>
<dbReference type="Proteomes" id="UP000050465">
    <property type="component" value="Unassembled WGS sequence"/>
</dbReference>
<organism evidence="4 5">
    <name type="scientific">Phormidesmis priestleyi Ana</name>
    <dbReference type="NCBI Taxonomy" id="1666911"/>
    <lineage>
        <taxon>Bacteria</taxon>
        <taxon>Bacillati</taxon>
        <taxon>Cyanobacteriota</taxon>
        <taxon>Cyanophyceae</taxon>
        <taxon>Leptolyngbyales</taxon>
        <taxon>Leptolyngbyaceae</taxon>
        <taxon>Phormidesmis</taxon>
    </lineage>
</organism>
<reference evidence="4 5" key="1">
    <citation type="submission" date="2015-09" db="EMBL/GenBank/DDBJ databases">
        <title>Identification and resolution of microdiversity through metagenomic sequencing of parallel consortia.</title>
        <authorList>
            <person name="Nelson W.C."/>
            <person name="Romine M.F."/>
            <person name="Lindemann S.R."/>
        </authorList>
    </citation>
    <scope>NUCLEOTIDE SEQUENCE [LARGE SCALE GENOMIC DNA]</scope>
    <source>
        <strain evidence="4">Ana</strain>
    </source>
</reference>
<keyword evidence="2" id="KW-0812">Transmembrane</keyword>
<dbReference type="Pfam" id="PF08378">
    <property type="entry name" value="NERD"/>
    <property type="match status" value="1"/>
</dbReference>